<proteinExistence type="inferred from homology"/>
<dbReference type="InterPro" id="IPR051545">
    <property type="entry name" value="NAD(P)H_dehydrogenase_qn"/>
</dbReference>
<protein>
    <submittedName>
        <fullName evidence="4">NAD(P)H-dependent oxidoreductase</fullName>
    </submittedName>
</protein>
<name>A0ABY5LBH6_9SPHN</name>
<gene>
    <name evidence="4" type="ORF">NMP03_02625</name>
</gene>
<dbReference type="Proteomes" id="UP001058533">
    <property type="component" value="Chromosome"/>
</dbReference>
<sequence>MTESPPDPGVSVPIQHLVVLGHPTAGSFNHSVARTYCETVRQCGQRAELRDLYAIGFDPLLNPGERRGAARTRLPRDVKQELGYLADSAIVTLIYPIWFGMPPAIIKGYVDRVFGAGFVARSIKEGSIDSALHGKRLMMFSTSASTRCWLEEQGQWLALRRAFDTYLATIFGMVRSDHVHFDSIVDGLDPRAANEALAVVREKTRAMCALLLQARHQHYAQHLMQRSTGPASAGAA</sequence>
<dbReference type="Gene3D" id="3.40.50.360">
    <property type="match status" value="1"/>
</dbReference>
<evidence type="ECO:0000259" key="3">
    <source>
        <dbReference type="Pfam" id="PF02525"/>
    </source>
</evidence>
<accession>A0ABY5LBH6</accession>
<evidence type="ECO:0000256" key="1">
    <source>
        <dbReference type="ARBA" id="ARBA00006252"/>
    </source>
</evidence>
<dbReference type="InterPro" id="IPR029039">
    <property type="entry name" value="Flavoprotein-like_sf"/>
</dbReference>
<dbReference type="RefSeq" id="WP_256506993.1">
    <property type="nucleotide sequence ID" value="NZ_CP101740.1"/>
</dbReference>
<feature type="domain" description="Flavodoxin-like fold" evidence="3">
    <location>
        <begin position="16"/>
        <end position="199"/>
    </location>
</feature>
<dbReference type="PANTHER" id="PTHR10204:SF34">
    <property type="entry name" value="NAD(P)H DEHYDROGENASE [QUINONE] 1 ISOFORM 1"/>
    <property type="match status" value="1"/>
</dbReference>
<dbReference type="PANTHER" id="PTHR10204">
    <property type="entry name" value="NAD P H OXIDOREDUCTASE-RELATED"/>
    <property type="match status" value="1"/>
</dbReference>
<organism evidence="4 5">
    <name type="scientific">Sphingomonas qomolangmaensis</name>
    <dbReference type="NCBI Taxonomy" id="2918765"/>
    <lineage>
        <taxon>Bacteria</taxon>
        <taxon>Pseudomonadati</taxon>
        <taxon>Pseudomonadota</taxon>
        <taxon>Alphaproteobacteria</taxon>
        <taxon>Sphingomonadales</taxon>
        <taxon>Sphingomonadaceae</taxon>
        <taxon>Sphingomonas</taxon>
    </lineage>
</organism>
<reference evidence="4" key="1">
    <citation type="submission" date="2022-07" db="EMBL/GenBank/DDBJ databases">
        <title>Sphingomonas sp. nov., a novel bacterium isolated from the north slope of the Mount Everest.</title>
        <authorList>
            <person name="Cui X."/>
            <person name="Liu Y."/>
        </authorList>
    </citation>
    <scope>NUCLEOTIDE SEQUENCE</scope>
    <source>
        <strain evidence="4">S5-59</strain>
    </source>
</reference>
<keyword evidence="5" id="KW-1185">Reference proteome</keyword>
<evidence type="ECO:0000313" key="5">
    <source>
        <dbReference type="Proteomes" id="UP001058533"/>
    </source>
</evidence>
<dbReference type="Pfam" id="PF02525">
    <property type="entry name" value="Flavodoxin_2"/>
    <property type="match status" value="1"/>
</dbReference>
<dbReference type="InterPro" id="IPR003680">
    <property type="entry name" value="Flavodoxin_fold"/>
</dbReference>
<keyword evidence="2" id="KW-0560">Oxidoreductase</keyword>
<evidence type="ECO:0000313" key="4">
    <source>
        <dbReference type="EMBL" id="UUL83149.1"/>
    </source>
</evidence>
<evidence type="ECO:0000256" key="2">
    <source>
        <dbReference type="ARBA" id="ARBA00023002"/>
    </source>
</evidence>
<dbReference type="SUPFAM" id="SSF52218">
    <property type="entry name" value="Flavoproteins"/>
    <property type="match status" value="1"/>
</dbReference>
<comment type="similarity">
    <text evidence="1">Belongs to the NAD(P)H dehydrogenase (quinone) family.</text>
</comment>
<dbReference type="EMBL" id="CP101740">
    <property type="protein sequence ID" value="UUL83149.1"/>
    <property type="molecule type" value="Genomic_DNA"/>
</dbReference>